<dbReference type="Gene3D" id="3.40.350.10">
    <property type="entry name" value="Creatinase/prolidase N-terminal domain"/>
    <property type="match status" value="1"/>
</dbReference>
<comment type="caution">
    <text evidence="10">The sequence shown here is derived from an EMBL/GenBank/DDBJ whole genome shotgun (WGS) entry which is preliminary data.</text>
</comment>
<dbReference type="InterPro" id="IPR007865">
    <property type="entry name" value="Aminopep_P_N"/>
</dbReference>
<evidence type="ECO:0000256" key="4">
    <source>
        <dbReference type="ARBA" id="ARBA00012574"/>
    </source>
</evidence>
<comment type="cofactor">
    <cofactor evidence="2">
        <name>Mn(2+)</name>
        <dbReference type="ChEBI" id="CHEBI:29035"/>
    </cofactor>
</comment>
<dbReference type="CDD" id="cd01087">
    <property type="entry name" value="Prolidase"/>
    <property type="match status" value="1"/>
</dbReference>
<keyword evidence="5 8" id="KW-0479">Metal-binding</keyword>
<dbReference type="SUPFAM" id="SSF55920">
    <property type="entry name" value="Creatinase/aminopeptidase"/>
    <property type="match status" value="1"/>
</dbReference>
<keyword evidence="7" id="KW-0464">Manganese</keyword>
<name>A0AAV3X4V7_9CYAN</name>
<evidence type="ECO:0000256" key="5">
    <source>
        <dbReference type="ARBA" id="ARBA00022723"/>
    </source>
</evidence>
<dbReference type="Proteomes" id="UP001050975">
    <property type="component" value="Unassembled WGS sequence"/>
</dbReference>
<dbReference type="GO" id="GO:0006508">
    <property type="term" value="P:proteolysis"/>
    <property type="evidence" value="ECO:0007669"/>
    <property type="project" value="TreeGrafter"/>
</dbReference>
<dbReference type="EC" id="3.4.11.9" evidence="4"/>
<dbReference type="InterPro" id="IPR029149">
    <property type="entry name" value="Creatin/AminoP/Spt16_N"/>
</dbReference>
<dbReference type="EMBL" id="BLAY01000026">
    <property type="protein sequence ID" value="GET37313.1"/>
    <property type="molecule type" value="Genomic_DNA"/>
</dbReference>
<dbReference type="InterPro" id="IPR000994">
    <property type="entry name" value="Pept_M24"/>
</dbReference>
<evidence type="ECO:0000256" key="3">
    <source>
        <dbReference type="ARBA" id="ARBA00008766"/>
    </source>
</evidence>
<accession>A0AAV3X4V7</accession>
<dbReference type="GO" id="GO:0005829">
    <property type="term" value="C:cytosol"/>
    <property type="evidence" value="ECO:0007669"/>
    <property type="project" value="TreeGrafter"/>
</dbReference>
<dbReference type="PANTHER" id="PTHR43226:SF4">
    <property type="entry name" value="XAA-PRO AMINOPEPTIDASE 3"/>
    <property type="match status" value="1"/>
</dbReference>
<dbReference type="InterPro" id="IPR001131">
    <property type="entry name" value="Peptidase_M24B_aminopep-P_CS"/>
</dbReference>
<organism evidence="10 11">
    <name type="scientific">Microseira wollei NIES-4236</name>
    <dbReference type="NCBI Taxonomy" id="2530354"/>
    <lineage>
        <taxon>Bacteria</taxon>
        <taxon>Bacillati</taxon>
        <taxon>Cyanobacteriota</taxon>
        <taxon>Cyanophyceae</taxon>
        <taxon>Oscillatoriophycideae</taxon>
        <taxon>Aerosakkonematales</taxon>
        <taxon>Aerosakkonemataceae</taxon>
        <taxon>Microseira</taxon>
    </lineage>
</organism>
<dbReference type="InterPro" id="IPR052433">
    <property type="entry name" value="X-Pro_dipept-like"/>
</dbReference>
<keyword evidence="11" id="KW-1185">Reference proteome</keyword>
<evidence type="ECO:0000256" key="6">
    <source>
        <dbReference type="ARBA" id="ARBA00022801"/>
    </source>
</evidence>
<evidence type="ECO:0000313" key="10">
    <source>
        <dbReference type="EMBL" id="GET37313.1"/>
    </source>
</evidence>
<gene>
    <name evidence="10" type="ORF">MiSe_20660</name>
</gene>
<dbReference type="SMART" id="SM01011">
    <property type="entry name" value="AMP_N"/>
    <property type="match status" value="1"/>
</dbReference>
<evidence type="ECO:0000259" key="9">
    <source>
        <dbReference type="SMART" id="SM01011"/>
    </source>
</evidence>
<dbReference type="InterPro" id="IPR036005">
    <property type="entry name" value="Creatinase/aminopeptidase-like"/>
</dbReference>
<dbReference type="Gene3D" id="3.90.230.10">
    <property type="entry name" value="Creatinase/methionine aminopeptidase superfamily"/>
    <property type="match status" value="1"/>
</dbReference>
<dbReference type="SUPFAM" id="SSF53092">
    <property type="entry name" value="Creatinase/prolidase N-terminal domain"/>
    <property type="match status" value="1"/>
</dbReference>
<dbReference type="PANTHER" id="PTHR43226">
    <property type="entry name" value="XAA-PRO AMINOPEPTIDASE 3"/>
    <property type="match status" value="1"/>
</dbReference>
<dbReference type="PROSITE" id="PS00491">
    <property type="entry name" value="PROLINE_PEPTIDASE"/>
    <property type="match status" value="1"/>
</dbReference>
<dbReference type="AlphaFoldDB" id="A0AAV3X4V7"/>
<feature type="domain" description="Aminopeptidase P N-terminal" evidence="9">
    <location>
        <begin position="33"/>
        <end position="160"/>
    </location>
</feature>
<proteinExistence type="inferred from homology"/>
<keyword evidence="6" id="KW-0378">Hydrolase</keyword>
<evidence type="ECO:0000256" key="7">
    <source>
        <dbReference type="ARBA" id="ARBA00023211"/>
    </source>
</evidence>
<dbReference type="GO" id="GO:0070006">
    <property type="term" value="F:metalloaminopeptidase activity"/>
    <property type="evidence" value="ECO:0007669"/>
    <property type="project" value="InterPro"/>
</dbReference>
<protein>
    <recommendedName>
        <fullName evidence="4">Xaa-Pro aminopeptidase</fullName>
        <ecNumber evidence="4">3.4.11.9</ecNumber>
    </recommendedName>
</protein>
<comment type="similarity">
    <text evidence="3 8">Belongs to the peptidase M24B family.</text>
</comment>
<dbReference type="Pfam" id="PF05195">
    <property type="entry name" value="AMP_N"/>
    <property type="match status" value="1"/>
</dbReference>
<reference evidence="10" key="1">
    <citation type="submission" date="2019-10" db="EMBL/GenBank/DDBJ databases">
        <title>Draft genome sequece of Microseira wollei NIES-4236.</title>
        <authorList>
            <person name="Yamaguchi H."/>
            <person name="Suzuki S."/>
            <person name="Kawachi M."/>
        </authorList>
    </citation>
    <scope>NUCLEOTIDE SEQUENCE</scope>
    <source>
        <strain evidence="10">NIES-4236</strain>
    </source>
</reference>
<dbReference type="Pfam" id="PF00557">
    <property type="entry name" value="Peptidase_M24"/>
    <property type="match status" value="1"/>
</dbReference>
<evidence type="ECO:0000256" key="8">
    <source>
        <dbReference type="RuleBase" id="RU000590"/>
    </source>
</evidence>
<comment type="catalytic activity">
    <reaction evidence="1">
        <text>Release of any N-terminal amino acid, including proline, that is linked to proline, even from a dipeptide or tripeptide.</text>
        <dbReference type="EC" id="3.4.11.9"/>
    </reaction>
</comment>
<dbReference type="GO" id="GO:0030145">
    <property type="term" value="F:manganese ion binding"/>
    <property type="evidence" value="ECO:0007669"/>
    <property type="project" value="InterPro"/>
</dbReference>
<sequence>MMLTQSDRLTDTILFGKSLRLSDLPENTIPRTSLADTLRKRRQRLAKLVNFPVMLWSGCRPSRNFPDNRFPFRASSHFLYFAGLPLENAAIRLEAGRLELFMDEPSLDDALWYGEKPTRDQVGQLIGANVAYPMSDLWTRAYGCATIPVQDVIVQQQQSNLFNRWLFSAKHLSWIDWELAYAIVKLRLCHDEGAIAEIRKAIAITIEAHKAGMSASPGAKTEAEIRAAMERVIMANNMTTAYSSIVTVQGEVLHNEHYSNSVHHGELLLADVGAETPMGWASDVTRTWPVSGWFSPSQRQIYEVVLAAHDAAIAQIRPGVEYQDIHMTAATVLTEGLVNLGILKGDVEELVETDAHAMFFPHGIGHILGLDVHDMEDLGDLAGYEMGRTRSDRFGLKYLRLDRPLKAGMIVTIEPGFYQVPAILNYPDRRAKYQDVVNWERLEQFSDVRGIRIEDDVLVTESGCEVLTAALPTDPSTIERMVRGW</sequence>
<evidence type="ECO:0000256" key="2">
    <source>
        <dbReference type="ARBA" id="ARBA00001936"/>
    </source>
</evidence>
<evidence type="ECO:0000313" key="11">
    <source>
        <dbReference type="Proteomes" id="UP001050975"/>
    </source>
</evidence>
<evidence type="ECO:0000256" key="1">
    <source>
        <dbReference type="ARBA" id="ARBA00001424"/>
    </source>
</evidence>